<evidence type="ECO:0000256" key="7">
    <source>
        <dbReference type="RuleBase" id="RU363032"/>
    </source>
</evidence>
<gene>
    <name evidence="9" type="ORF">HF320_01705</name>
</gene>
<protein>
    <submittedName>
        <fullName evidence="9">Amino acid ABC transporter permease</fullName>
    </submittedName>
</protein>
<dbReference type="GO" id="GO:0005886">
    <property type="term" value="C:plasma membrane"/>
    <property type="evidence" value="ECO:0007669"/>
    <property type="project" value="UniProtKB-SubCell"/>
</dbReference>
<sequence>MLLGTSAFAAIGMMLSSQPRSPMSFLAHAFTVELVMYYLLVAWIVLSAVALVFKFTHWKTYAQTAPFTKPGVVRALRLGSYVIWAIVAVLVVDRVVLGFASAWATAASATSMPKDMLVQVLYMFQQGKQTYIAGVVTTIELAVFGTVIAFFLAILLVAIRIMEIDRSDNDFTRFLKKVGVGFAKFYSTIVRGTPMLVQGVIIYYLGIAVVSSFGFSITEVNNIWSRFTAGLVVVSLNSTAYMMEVLRGGIESVDMGQMEAARSLGLSQWQAMIKVVFPQGIKFAIPGLSNELVINIKDSSVLSVIGVFDLTFAASTVAGIYYKQLNAYLVAAVAYLIMTAIASWLLGRLSRRLNVKSKPLGSTSDAKPLSLGTEA</sequence>
<evidence type="ECO:0000313" key="9">
    <source>
        <dbReference type="EMBL" id="NMF55051.1"/>
    </source>
</evidence>
<keyword evidence="4" id="KW-0029">Amino-acid transport</keyword>
<evidence type="ECO:0000256" key="3">
    <source>
        <dbReference type="ARBA" id="ARBA00022692"/>
    </source>
</evidence>
<dbReference type="EMBL" id="JABBCP010000001">
    <property type="protein sequence ID" value="NMF55051.1"/>
    <property type="molecule type" value="Genomic_DNA"/>
</dbReference>
<keyword evidence="10" id="KW-1185">Reference proteome</keyword>
<evidence type="ECO:0000256" key="5">
    <source>
        <dbReference type="ARBA" id="ARBA00022989"/>
    </source>
</evidence>
<accession>A0A7X9YIH2</accession>
<proteinExistence type="inferred from homology"/>
<dbReference type="Gene3D" id="1.10.3720.10">
    <property type="entry name" value="MetI-like"/>
    <property type="match status" value="1"/>
</dbReference>
<keyword evidence="7" id="KW-0813">Transport</keyword>
<feature type="domain" description="ABC transmembrane type-1" evidence="8">
    <location>
        <begin position="135"/>
        <end position="346"/>
    </location>
</feature>
<dbReference type="GO" id="GO:0006865">
    <property type="term" value="P:amino acid transport"/>
    <property type="evidence" value="ECO:0007669"/>
    <property type="project" value="UniProtKB-KW"/>
</dbReference>
<keyword evidence="5 7" id="KW-1133">Transmembrane helix</keyword>
<feature type="transmembrane region" description="Helical" evidence="7">
    <location>
        <begin position="78"/>
        <end position="104"/>
    </location>
</feature>
<dbReference type="Pfam" id="PF00528">
    <property type="entry name" value="BPD_transp_1"/>
    <property type="match status" value="1"/>
</dbReference>
<dbReference type="InterPro" id="IPR043429">
    <property type="entry name" value="ArtM/GltK/GlnP/TcyL/YhdX-like"/>
</dbReference>
<feature type="transmembrane region" description="Helical" evidence="7">
    <location>
        <begin position="328"/>
        <end position="347"/>
    </location>
</feature>
<dbReference type="SUPFAM" id="SSF161098">
    <property type="entry name" value="MetI-like"/>
    <property type="match status" value="1"/>
</dbReference>
<dbReference type="AlphaFoldDB" id="A0A7X9YIH2"/>
<keyword evidence="3 7" id="KW-0812">Transmembrane</keyword>
<dbReference type="PANTHER" id="PTHR30614:SF20">
    <property type="entry name" value="GLUTAMINE TRANSPORT SYSTEM PERMEASE PROTEIN GLNP"/>
    <property type="match status" value="1"/>
</dbReference>
<reference evidence="9 10" key="1">
    <citation type="submission" date="2020-04" db="EMBL/GenBank/DDBJ databases">
        <title>Collinsella sp. KGMB02528 nov., an anaerobic actinobacterium isolated from human feces.</title>
        <authorList>
            <person name="Han K.-I."/>
            <person name="Eom M.K."/>
            <person name="Kim J.-S."/>
            <person name="Lee K.C."/>
            <person name="Suh M.K."/>
            <person name="Park S.-H."/>
            <person name="Lee J.H."/>
            <person name="Kang S.W."/>
            <person name="Park J.-E."/>
            <person name="Oh B.S."/>
            <person name="Yu S.Y."/>
            <person name="Choi S.-H."/>
            <person name="Lee D.H."/>
            <person name="Yoon H."/>
            <person name="Kim B.-Y."/>
            <person name="Lee J.H."/>
            <person name="Lee J.-S."/>
        </authorList>
    </citation>
    <scope>NUCLEOTIDE SEQUENCE [LARGE SCALE GENOMIC DNA]</scope>
    <source>
        <strain evidence="9 10">KGMB02528</strain>
    </source>
</reference>
<dbReference type="PANTHER" id="PTHR30614">
    <property type="entry name" value="MEMBRANE COMPONENT OF AMINO ACID ABC TRANSPORTER"/>
    <property type="match status" value="1"/>
</dbReference>
<comment type="caution">
    <text evidence="9">The sequence shown here is derived from an EMBL/GenBank/DDBJ whole genome shotgun (WGS) entry which is preliminary data.</text>
</comment>
<comment type="similarity">
    <text evidence="2">Belongs to the binding-protein-dependent transport system permease family. HisMQ subfamily.</text>
</comment>
<evidence type="ECO:0000256" key="1">
    <source>
        <dbReference type="ARBA" id="ARBA00004141"/>
    </source>
</evidence>
<dbReference type="InterPro" id="IPR000515">
    <property type="entry name" value="MetI-like"/>
</dbReference>
<feature type="transmembrane region" description="Helical" evidence="7">
    <location>
        <begin position="195"/>
        <end position="217"/>
    </location>
</feature>
<feature type="transmembrane region" description="Helical" evidence="7">
    <location>
        <begin position="223"/>
        <end position="243"/>
    </location>
</feature>
<comment type="subcellular location">
    <subcellularLocation>
        <location evidence="7">Cell membrane</location>
        <topology evidence="7">Multi-pass membrane protein</topology>
    </subcellularLocation>
    <subcellularLocation>
        <location evidence="1">Membrane</location>
        <topology evidence="1">Multi-pass membrane protein</topology>
    </subcellularLocation>
</comment>
<name>A0A7X9YIH2_9ACTN</name>
<dbReference type="CDD" id="cd06261">
    <property type="entry name" value="TM_PBP2"/>
    <property type="match status" value="1"/>
</dbReference>
<evidence type="ECO:0000256" key="6">
    <source>
        <dbReference type="ARBA" id="ARBA00023136"/>
    </source>
</evidence>
<dbReference type="Proteomes" id="UP000546970">
    <property type="component" value="Unassembled WGS sequence"/>
</dbReference>
<dbReference type="GO" id="GO:0055085">
    <property type="term" value="P:transmembrane transport"/>
    <property type="evidence" value="ECO:0007669"/>
    <property type="project" value="InterPro"/>
</dbReference>
<feature type="transmembrane region" description="Helical" evidence="7">
    <location>
        <begin position="39"/>
        <end position="57"/>
    </location>
</feature>
<evidence type="ECO:0000313" key="10">
    <source>
        <dbReference type="Proteomes" id="UP000546970"/>
    </source>
</evidence>
<feature type="transmembrane region" description="Helical" evidence="7">
    <location>
        <begin position="131"/>
        <end position="159"/>
    </location>
</feature>
<evidence type="ECO:0000259" key="8">
    <source>
        <dbReference type="PROSITE" id="PS50928"/>
    </source>
</evidence>
<evidence type="ECO:0000256" key="4">
    <source>
        <dbReference type="ARBA" id="ARBA00022970"/>
    </source>
</evidence>
<keyword evidence="6 7" id="KW-0472">Membrane</keyword>
<evidence type="ECO:0000256" key="2">
    <source>
        <dbReference type="ARBA" id="ARBA00010072"/>
    </source>
</evidence>
<organism evidence="9 10">
    <name type="scientific">Collinsella acetigenes</name>
    <dbReference type="NCBI Taxonomy" id="2713419"/>
    <lineage>
        <taxon>Bacteria</taxon>
        <taxon>Bacillati</taxon>
        <taxon>Actinomycetota</taxon>
        <taxon>Coriobacteriia</taxon>
        <taxon>Coriobacteriales</taxon>
        <taxon>Coriobacteriaceae</taxon>
        <taxon>Collinsella</taxon>
    </lineage>
</organism>
<feature type="transmembrane region" description="Helical" evidence="7">
    <location>
        <begin position="301"/>
        <end position="322"/>
    </location>
</feature>
<dbReference type="InterPro" id="IPR035906">
    <property type="entry name" value="MetI-like_sf"/>
</dbReference>
<dbReference type="PROSITE" id="PS50928">
    <property type="entry name" value="ABC_TM1"/>
    <property type="match status" value="1"/>
</dbReference>